<dbReference type="RefSeq" id="WP_126331540.1">
    <property type="nucleotide sequence ID" value="NZ_LR134343.1"/>
</dbReference>
<dbReference type="Proteomes" id="UP000274100">
    <property type="component" value="Chromosome"/>
</dbReference>
<dbReference type="AlphaFoldDB" id="A0A3S4T0G1"/>
<name>A0A3S4T0G1_9GAMM</name>
<proteinExistence type="predicted"/>
<organism evidence="1 2">
    <name type="scientific">Moraxella cuniculi</name>
    <dbReference type="NCBI Taxonomy" id="34061"/>
    <lineage>
        <taxon>Bacteria</taxon>
        <taxon>Pseudomonadati</taxon>
        <taxon>Pseudomonadota</taxon>
        <taxon>Gammaproteobacteria</taxon>
        <taxon>Moraxellales</taxon>
        <taxon>Moraxellaceae</taxon>
        <taxon>Moraxella</taxon>
    </lineage>
</organism>
<evidence type="ECO:0000313" key="1">
    <source>
        <dbReference type="EMBL" id="VEG13946.1"/>
    </source>
</evidence>
<evidence type="ECO:0000313" key="2">
    <source>
        <dbReference type="Proteomes" id="UP000274100"/>
    </source>
</evidence>
<sequence>MHTLIGVLGTGTVEGAITTGSVAVSAPILNKISQQVIKILIDQGVSPQIAKNAVDLVSNLGIATITQLAGAETASTAMAVNVDAFNRQLHANMGEAWVIEELYKRQGNHKKWSREQIANALRAANFKKGSFYESADSHNAVPSNRPDLGYDNLVGVQWNNHGTGISLNIPKVDPSLVAYIQSHTGKGDFASYQYTWNNNRIIGNQQPSTIPRATRVPYTDYSRSLQAHNTAVMNNPPLVACSLNETRHCREMDQKGMESMTNVSYFIPGGKYLRATTEPLAIASKIENEGLGKTVVGLGVSKTTERIIRTPQTSAIVDQLGTNDAISNAIYDSCISQKLRGEQKDECK</sequence>
<reference evidence="1 2" key="1">
    <citation type="submission" date="2018-12" db="EMBL/GenBank/DDBJ databases">
        <authorList>
            <consortium name="Pathogen Informatics"/>
        </authorList>
    </citation>
    <scope>NUCLEOTIDE SEQUENCE [LARGE SCALE GENOMIC DNA]</scope>
    <source>
        <strain evidence="1 2">NCTC10297</strain>
    </source>
</reference>
<dbReference type="EMBL" id="LR134343">
    <property type="protein sequence ID" value="VEG13946.1"/>
    <property type="molecule type" value="Genomic_DNA"/>
</dbReference>
<dbReference type="OrthoDB" id="6651264at2"/>
<protein>
    <submittedName>
        <fullName evidence="1">Uncharacterized protein</fullName>
    </submittedName>
</protein>
<accession>A0A3S4T0G1</accession>
<gene>
    <name evidence="1" type="ORF">NCTC10297_01929</name>
</gene>
<dbReference type="KEGG" id="mcun:NCTC10297_01929"/>